<dbReference type="RefSeq" id="WP_027464253.1">
    <property type="nucleotide sequence ID" value="NZ_CP021082.1"/>
</dbReference>
<evidence type="ECO:0000313" key="5">
    <source>
        <dbReference type="Proteomes" id="UP000259030"/>
    </source>
</evidence>
<geneLocation type="plasmid" evidence="5">
    <name>pdfi1</name>
</geneLocation>
<dbReference type="Gene3D" id="2.60.40.1240">
    <property type="match status" value="1"/>
</dbReference>
<feature type="chain" id="PRO_5011283315" description="DUF4352 domain-containing protein" evidence="2">
    <location>
        <begin position="21"/>
        <end position="332"/>
    </location>
</feature>
<dbReference type="KEGG" id="dfc:DFI_15635"/>
<sequence length="332" mass="35002">MRTQVILSALTLALSTAALAGPAATKPAQPVVMGTTQLAGQTAKLGQALTVGKQSPLNFTLLSASYSTGRVLIGTTLLTPKAEEKLLVLRFTAHNPTKQDINLSGLTLTAVDAKDVNHVSYSAFVRAGTTEEYRANLKPAQKVEIVSVVRVPASGVIPKLIVQRGDGPVLRYDLRGVAKAVPAPFADPRDASGATALADAPAKLGSTYAMGRYDMTFKAVTFSKDEMLGRAAPAGKRYVLVDVTMKNAGLDADSPSHYTFGTELVDADGEPVEFWVLAKGSRPEEAINRAVKPGEEYNVRLVFVAPDGVGLGKLTVREQGGHGVVFDVSSVK</sequence>
<name>A0A221T133_9DEIO</name>
<evidence type="ECO:0000313" key="4">
    <source>
        <dbReference type="EMBL" id="ASN82604.1"/>
    </source>
</evidence>
<keyword evidence="4" id="KW-0614">Plasmid</keyword>
<evidence type="ECO:0000259" key="3">
    <source>
        <dbReference type="Pfam" id="PF11611"/>
    </source>
</evidence>
<dbReference type="Proteomes" id="UP000259030">
    <property type="component" value="Plasmid pDFI1"/>
</dbReference>
<gene>
    <name evidence="4" type="ORF">DFI_15635</name>
</gene>
<dbReference type="AlphaFoldDB" id="A0A221T133"/>
<organism evidence="4 5">
    <name type="scientific">Deinococcus ficus</name>
    <dbReference type="NCBI Taxonomy" id="317577"/>
    <lineage>
        <taxon>Bacteria</taxon>
        <taxon>Thermotogati</taxon>
        <taxon>Deinococcota</taxon>
        <taxon>Deinococci</taxon>
        <taxon>Deinococcales</taxon>
        <taxon>Deinococcaceae</taxon>
        <taxon>Deinococcus</taxon>
    </lineage>
</organism>
<feature type="domain" description="DUF4352" evidence="3">
    <location>
        <begin position="203"/>
        <end position="314"/>
    </location>
</feature>
<reference evidence="4 5" key="1">
    <citation type="submission" date="2017-05" db="EMBL/GenBank/DDBJ databases">
        <title>The complete genome sequence of Deinococcus ficus isolated from the rhizosphere of the Ficus religiosa L. in Taiwan.</title>
        <authorList>
            <person name="Wu K.-M."/>
            <person name="Liao T.-L."/>
            <person name="Liu Y.-M."/>
            <person name="Young C.-C."/>
            <person name="Tsai S.-F."/>
        </authorList>
    </citation>
    <scope>NUCLEOTIDE SEQUENCE [LARGE SCALE GENOMIC DNA]</scope>
    <source>
        <strain evidence="4 5">CC-FR2-10</strain>
        <plasmid evidence="5">pdfi1</plasmid>
    </source>
</reference>
<accession>A0A221T133</accession>
<dbReference type="Pfam" id="PF11611">
    <property type="entry name" value="DUF4352"/>
    <property type="match status" value="1"/>
</dbReference>
<feature type="signal peptide" evidence="2">
    <location>
        <begin position="1"/>
        <end position="20"/>
    </location>
</feature>
<dbReference type="InterPro" id="IPR029050">
    <property type="entry name" value="Immunoprotect_excell_Ig-like"/>
</dbReference>
<keyword evidence="5" id="KW-1185">Reference proteome</keyword>
<dbReference type="EMBL" id="CP021082">
    <property type="protein sequence ID" value="ASN82604.1"/>
    <property type="molecule type" value="Genomic_DNA"/>
</dbReference>
<protein>
    <recommendedName>
        <fullName evidence="3">DUF4352 domain-containing protein</fullName>
    </recommendedName>
</protein>
<proteinExistence type="predicted"/>
<dbReference type="InterPro" id="IPR029051">
    <property type="entry name" value="DUF4352"/>
</dbReference>
<evidence type="ECO:0000256" key="1">
    <source>
        <dbReference type="ARBA" id="ARBA00022729"/>
    </source>
</evidence>
<evidence type="ECO:0000256" key="2">
    <source>
        <dbReference type="SAM" id="SignalP"/>
    </source>
</evidence>
<keyword evidence="1 2" id="KW-0732">Signal</keyword>